<dbReference type="InterPro" id="IPR009100">
    <property type="entry name" value="AcylCoA_DH/oxidase_NM_dom_sf"/>
</dbReference>
<dbReference type="PROSITE" id="PS00072">
    <property type="entry name" value="ACYL_COA_DH_1"/>
    <property type="match status" value="1"/>
</dbReference>
<dbReference type="AlphaFoldDB" id="A0A7W4QC57"/>
<dbReference type="InterPro" id="IPR052161">
    <property type="entry name" value="Mycobact_Acyl-CoA_DH"/>
</dbReference>
<dbReference type="Gene3D" id="1.10.540.10">
    <property type="entry name" value="Acyl-CoA dehydrogenase/oxidase, N-terminal domain"/>
    <property type="match status" value="1"/>
</dbReference>
<comment type="caution">
    <text evidence="9">The sequence shown here is derived from an EMBL/GenBank/DDBJ whole genome shotgun (WGS) entry which is preliminary data.</text>
</comment>
<keyword evidence="2 5" id="KW-0285">Flavoprotein</keyword>
<dbReference type="InterPro" id="IPR006091">
    <property type="entry name" value="Acyl-CoA_Oxase/DH_mid-dom"/>
</dbReference>
<name>A0A7W4QC57_9GAMM</name>
<dbReference type="Pfam" id="PF00441">
    <property type="entry name" value="Acyl-CoA_dh_1"/>
    <property type="match status" value="1"/>
</dbReference>
<dbReference type="InterPro" id="IPR009075">
    <property type="entry name" value="AcylCo_DH/oxidase_C"/>
</dbReference>
<sequence>MTSAFSFKPLQLPSTLEPLRQEARTFLAEASRDWSGWKVGHSWTGFDRQFSREVGKRGWIGMTWPKAYGGRERSGLERYVVVEEMLAVGAPLGAHWFGDRQSGPLLLRLGTETQRQRFLPLIARGEASFCIGLSEPDSGSDLASLRSRATRVEGGWRLNGRKVWTTNAHLCDFMIGLFRTGGQADTEKHKGLSQFIIDMHASGIEVRPIHDLTGEAHFNEVTFDNVFVPDDMLVGREGDGWAQASGELAFERSQPDRYMSAFPLLPLTIDALRNTGTDDRLAARRLGEAVAELAVLREMSLSIVGQLQDGHSPAKEAALVKDLGNLHEQRMPDLVRELLDCSSNIVAEDRLSELQAFLVQNAPSFSLRGGTREILRGIIAKGLGLK</sequence>
<feature type="domain" description="Acyl-CoA dehydrogenase/oxidase N-terminal" evidence="8">
    <location>
        <begin position="17"/>
        <end position="126"/>
    </location>
</feature>
<evidence type="ECO:0000259" key="7">
    <source>
        <dbReference type="Pfam" id="PF02770"/>
    </source>
</evidence>
<dbReference type="PANTHER" id="PTHR43292:SF4">
    <property type="entry name" value="ACYL-COA DEHYDROGENASE FADE34"/>
    <property type="match status" value="1"/>
</dbReference>
<dbReference type="GO" id="GO:0050660">
    <property type="term" value="F:flavin adenine dinucleotide binding"/>
    <property type="evidence" value="ECO:0007669"/>
    <property type="project" value="InterPro"/>
</dbReference>
<keyword evidence="10" id="KW-1185">Reference proteome</keyword>
<evidence type="ECO:0000313" key="9">
    <source>
        <dbReference type="EMBL" id="MBB2497354.1"/>
    </source>
</evidence>
<dbReference type="InterPro" id="IPR037069">
    <property type="entry name" value="AcylCoA_DH/ox_N_sf"/>
</dbReference>
<dbReference type="RefSeq" id="WP_183090884.1">
    <property type="nucleotide sequence ID" value="NZ_JACJUD010000008.1"/>
</dbReference>
<feature type="domain" description="Acyl-CoA dehydrogenase/oxidase C-terminal" evidence="6">
    <location>
        <begin position="238"/>
        <end position="383"/>
    </location>
</feature>
<evidence type="ECO:0000256" key="1">
    <source>
        <dbReference type="ARBA" id="ARBA00001974"/>
    </source>
</evidence>
<dbReference type="Gene3D" id="2.40.110.10">
    <property type="entry name" value="Butyryl-CoA Dehydrogenase, subunit A, domain 2"/>
    <property type="match status" value="1"/>
</dbReference>
<dbReference type="Pfam" id="PF02771">
    <property type="entry name" value="Acyl-CoA_dh_N"/>
    <property type="match status" value="1"/>
</dbReference>
<dbReference type="FunFam" id="2.40.110.10:FF:000011">
    <property type="entry name" value="Acyl-CoA dehydrogenase FadE34"/>
    <property type="match status" value="1"/>
</dbReference>
<dbReference type="InterPro" id="IPR013786">
    <property type="entry name" value="AcylCoA_DH/ox_N"/>
</dbReference>
<keyword evidence="4 5" id="KW-0560">Oxidoreductase</keyword>
<evidence type="ECO:0000256" key="4">
    <source>
        <dbReference type="ARBA" id="ARBA00023002"/>
    </source>
</evidence>
<evidence type="ECO:0000256" key="2">
    <source>
        <dbReference type="ARBA" id="ARBA00022630"/>
    </source>
</evidence>
<comment type="cofactor">
    <cofactor evidence="1 5">
        <name>FAD</name>
        <dbReference type="ChEBI" id="CHEBI:57692"/>
    </cofactor>
</comment>
<dbReference type="Proteomes" id="UP000542720">
    <property type="component" value="Unassembled WGS sequence"/>
</dbReference>
<evidence type="ECO:0000256" key="3">
    <source>
        <dbReference type="ARBA" id="ARBA00022827"/>
    </source>
</evidence>
<dbReference type="InterPro" id="IPR006089">
    <property type="entry name" value="Acyl-CoA_DH_CS"/>
</dbReference>
<evidence type="ECO:0000313" key="10">
    <source>
        <dbReference type="Proteomes" id="UP000542720"/>
    </source>
</evidence>
<proteinExistence type="inferred from homology"/>
<dbReference type="GO" id="GO:0003995">
    <property type="term" value="F:acyl-CoA dehydrogenase activity"/>
    <property type="evidence" value="ECO:0007669"/>
    <property type="project" value="InterPro"/>
</dbReference>
<accession>A0A7W4QC57</accession>
<dbReference type="Gene3D" id="1.20.140.10">
    <property type="entry name" value="Butyryl-CoA Dehydrogenase, subunit A, domain 3"/>
    <property type="match status" value="1"/>
</dbReference>
<dbReference type="SUPFAM" id="SSF56645">
    <property type="entry name" value="Acyl-CoA dehydrogenase NM domain-like"/>
    <property type="match status" value="1"/>
</dbReference>
<dbReference type="Pfam" id="PF02770">
    <property type="entry name" value="Acyl-CoA_dh_M"/>
    <property type="match status" value="1"/>
</dbReference>
<dbReference type="InterPro" id="IPR046373">
    <property type="entry name" value="Acyl-CoA_Oxase/DH_mid-dom_sf"/>
</dbReference>
<dbReference type="PANTHER" id="PTHR43292">
    <property type="entry name" value="ACYL-COA DEHYDROGENASE"/>
    <property type="match status" value="1"/>
</dbReference>
<protein>
    <submittedName>
        <fullName evidence="9">Acyl-CoA dehydrogenase family protein</fullName>
    </submittedName>
</protein>
<organism evidence="9 10">
    <name type="scientific">Aquipseudomonas ullengensis</name>
    <dbReference type="NCBI Taxonomy" id="2759166"/>
    <lineage>
        <taxon>Bacteria</taxon>
        <taxon>Pseudomonadati</taxon>
        <taxon>Pseudomonadota</taxon>
        <taxon>Gammaproteobacteria</taxon>
        <taxon>Pseudomonadales</taxon>
        <taxon>Pseudomonadaceae</taxon>
        <taxon>Aquipseudomonas</taxon>
    </lineage>
</organism>
<evidence type="ECO:0000259" key="8">
    <source>
        <dbReference type="Pfam" id="PF02771"/>
    </source>
</evidence>
<reference evidence="9 10" key="1">
    <citation type="submission" date="2020-08" db="EMBL/GenBank/DDBJ databases">
        <authorList>
            <person name="Kim C.M."/>
        </authorList>
    </citation>
    <scope>NUCLEOTIDE SEQUENCE [LARGE SCALE GENOMIC DNA]</scope>
    <source>
        <strain evidence="9 10">UL070</strain>
    </source>
</reference>
<dbReference type="GO" id="GO:0005886">
    <property type="term" value="C:plasma membrane"/>
    <property type="evidence" value="ECO:0007669"/>
    <property type="project" value="TreeGrafter"/>
</dbReference>
<evidence type="ECO:0000256" key="5">
    <source>
        <dbReference type="RuleBase" id="RU362125"/>
    </source>
</evidence>
<comment type="similarity">
    <text evidence="5">Belongs to the acyl-CoA dehydrogenase family.</text>
</comment>
<evidence type="ECO:0000259" key="6">
    <source>
        <dbReference type="Pfam" id="PF00441"/>
    </source>
</evidence>
<dbReference type="EMBL" id="JACJUD010000008">
    <property type="protein sequence ID" value="MBB2497354.1"/>
    <property type="molecule type" value="Genomic_DNA"/>
</dbReference>
<feature type="domain" description="Acyl-CoA oxidase/dehydrogenase middle" evidence="7">
    <location>
        <begin position="130"/>
        <end position="226"/>
    </location>
</feature>
<gene>
    <name evidence="9" type="ORF">H3H51_20225</name>
</gene>
<keyword evidence="3 5" id="KW-0274">FAD</keyword>